<dbReference type="Proteomes" id="UP001215398">
    <property type="component" value="Unassembled WGS sequence"/>
</dbReference>
<gene>
    <name evidence="3" type="ORF">PQG98_02300</name>
</gene>
<name>A0ABT5H3J9_9BACE</name>
<evidence type="ECO:0000313" key="3">
    <source>
        <dbReference type="EMBL" id="MDC7135176.1"/>
    </source>
</evidence>
<dbReference type="InterPro" id="IPR024450">
    <property type="entry name" value="DUF3874"/>
</dbReference>
<feature type="domain" description="Virulence-associated protein E-like" evidence="1">
    <location>
        <begin position="148"/>
        <end position="358"/>
    </location>
</feature>
<proteinExistence type="predicted"/>
<evidence type="ECO:0000259" key="1">
    <source>
        <dbReference type="Pfam" id="PF05272"/>
    </source>
</evidence>
<dbReference type="EMBL" id="JAQPYS010000015">
    <property type="protein sequence ID" value="MDC7135176.1"/>
    <property type="molecule type" value="Genomic_DNA"/>
</dbReference>
<dbReference type="InterPro" id="IPR007936">
    <property type="entry name" value="VapE-like_dom"/>
</dbReference>
<dbReference type="InterPro" id="IPR027417">
    <property type="entry name" value="P-loop_NTPase"/>
</dbReference>
<dbReference type="Pfam" id="PF05272">
    <property type="entry name" value="VapE-like_dom"/>
    <property type="match status" value="1"/>
</dbReference>
<sequence>MKAMIREMVEAIKRLFTPKQQMQKLIANCEVSKIVEQKVTKKPKIVEKTHEKADESKKWSQTLMLQIKEYLNNNFVFRYNTLTGATEYKEKNGKSGYRPIDEREMNGIIVDARLEGIPCWRGDVPTMVLSNKVESYNPFHLYVKELPEWDGIDRVLPLLLRVSDNEIWLKGGHCWLRAMLSQWSGEERLHANALTPVLISGKQGLSKSTFCRLLMPDSLRHYFIDNLNLAVGSSPEKKLVKNGLINLDEFDKVKESQQATLKNLLQMVNIPVFRGKRLGWVNEPRLASFIATTNSYQVLIDPTGSRRFLCVEVVKPISEKPVEHKQLYAQLKEELKSGAPDYLSREEEKVLQKYNKTYYRQSLLEDVFHCCFRHPLEMEKGIWLTTAEIFQVMRKFNSAALKDVSARQLSLKLSAMGFMAKHTSFGNRYYVFNLLAAKK</sequence>
<dbReference type="SUPFAM" id="SSF52540">
    <property type="entry name" value="P-loop containing nucleoside triphosphate hydrolases"/>
    <property type="match status" value="1"/>
</dbReference>
<dbReference type="PANTHER" id="PTHR34985">
    <property type="entry name" value="SLR0554 PROTEIN"/>
    <property type="match status" value="1"/>
</dbReference>
<evidence type="ECO:0000259" key="2">
    <source>
        <dbReference type="Pfam" id="PF12990"/>
    </source>
</evidence>
<evidence type="ECO:0000313" key="4">
    <source>
        <dbReference type="Proteomes" id="UP001215398"/>
    </source>
</evidence>
<dbReference type="PANTHER" id="PTHR34985:SF1">
    <property type="entry name" value="SLR0554 PROTEIN"/>
    <property type="match status" value="1"/>
</dbReference>
<reference evidence="3 4" key="1">
    <citation type="submission" date="2023-01" db="EMBL/GenBank/DDBJ databases">
        <title>Exploring GABA producing Bacteroides strains toward improving mental health.</title>
        <authorList>
            <person name="Yousuf B."/>
            <person name="Bouhlel N.E."/>
            <person name="Mottawea W."/>
            <person name="Hammami R."/>
        </authorList>
    </citation>
    <scope>NUCLEOTIDE SEQUENCE [LARGE SCALE GENOMIC DNA]</scope>
    <source>
        <strain evidence="3 4">UO.H1054</strain>
    </source>
</reference>
<accession>A0ABT5H3J9</accession>
<dbReference type="Pfam" id="PF12990">
    <property type="entry name" value="DUF3874"/>
    <property type="match status" value="1"/>
</dbReference>
<keyword evidence="4" id="KW-1185">Reference proteome</keyword>
<protein>
    <submittedName>
        <fullName evidence="3">DUF3874 domain-containing protein</fullName>
    </submittedName>
</protein>
<organism evidence="3 4">
    <name type="scientific">Bacteroides zhangwenhongii</name>
    <dbReference type="NCBI Taxonomy" id="2650157"/>
    <lineage>
        <taxon>Bacteria</taxon>
        <taxon>Pseudomonadati</taxon>
        <taxon>Bacteroidota</taxon>
        <taxon>Bacteroidia</taxon>
        <taxon>Bacteroidales</taxon>
        <taxon>Bacteroidaceae</taxon>
        <taxon>Bacteroides</taxon>
    </lineage>
</organism>
<feature type="domain" description="DUF3874" evidence="2">
    <location>
        <begin position="361"/>
        <end position="431"/>
    </location>
</feature>
<dbReference type="RefSeq" id="WP_272719562.1">
    <property type="nucleotide sequence ID" value="NZ_JAQPYS010000015.1"/>
</dbReference>
<comment type="caution">
    <text evidence="3">The sequence shown here is derived from an EMBL/GenBank/DDBJ whole genome shotgun (WGS) entry which is preliminary data.</text>
</comment>